<keyword evidence="5 6" id="KW-0472">Membrane</keyword>
<sequence>MSQESRRTSQTGVVLRLGSTQTLAWASSYYLPALLAAPLAAELGLAVTQVFGAFTLALVISALVGPAAGRAIDRHGGRAVLRVTNLLFAAGLAALGLAQAGWQVWAAWCVIGVAMGSGLYDAAFATLVRLYPVSARNAITGITLIAGFASTVGWPLTQWGLDTFGWRGTCLGWAALHLVLGMPLHSLLPRGQLEEAPPVRAESAPSAPDSRVPTQANAGNGVALVLAAVFAIAWFTSTAMAAHLPLLLQAQGLSASTALGVAMLVGPAQVAGRLLEFGFLRRAHPLLSSRFATAGHPIGVALLALGGPLGAWLFAVMHGMGNGILTIAKGTLPLVVFGAAGYGERQGWLMAPARVSQAFAPLLFGLAMAHWGGHALWLTAGLGLLALALLQGLALHMARRSAAVAPTSPRPDAPA</sequence>
<dbReference type="PANTHER" id="PTHR43124">
    <property type="entry name" value="PURINE EFFLUX PUMP PBUE"/>
    <property type="match status" value="1"/>
</dbReference>
<dbReference type="EMBL" id="CP037867">
    <property type="protein sequence ID" value="QBM26065.1"/>
    <property type="molecule type" value="Genomic_DNA"/>
</dbReference>
<evidence type="ECO:0000256" key="1">
    <source>
        <dbReference type="ARBA" id="ARBA00004651"/>
    </source>
</evidence>
<proteinExistence type="predicted"/>
<keyword evidence="2" id="KW-1003">Cell membrane</keyword>
<dbReference type="PROSITE" id="PS50850">
    <property type="entry name" value="MFS"/>
    <property type="match status" value="1"/>
</dbReference>
<evidence type="ECO:0000256" key="6">
    <source>
        <dbReference type="SAM" id="Phobius"/>
    </source>
</evidence>
<dbReference type="GO" id="GO:0022857">
    <property type="term" value="F:transmembrane transporter activity"/>
    <property type="evidence" value="ECO:0007669"/>
    <property type="project" value="InterPro"/>
</dbReference>
<feature type="transmembrane region" description="Helical" evidence="6">
    <location>
        <begin position="221"/>
        <end position="241"/>
    </location>
</feature>
<keyword evidence="9" id="KW-1185">Reference proteome</keyword>
<dbReference type="PANTHER" id="PTHR43124:SF3">
    <property type="entry name" value="CHLORAMPHENICOL EFFLUX PUMP RV0191"/>
    <property type="match status" value="1"/>
</dbReference>
<dbReference type="KEGG" id="hpse:HPF_00150"/>
<evidence type="ECO:0000256" key="2">
    <source>
        <dbReference type="ARBA" id="ARBA00022475"/>
    </source>
</evidence>
<dbReference type="InterPro" id="IPR020846">
    <property type="entry name" value="MFS_dom"/>
</dbReference>
<evidence type="ECO:0000256" key="4">
    <source>
        <dbReference type="ARBA" id="ARBA00022989"/>
    </source>
</evidence>
<evidence type="ECO:0000256" key="5">
    <source>
        <dbReference type="ARBA" id="ARBA00023136"/>
    </source>
</evidence>
<dbReference type="AlphaFoldDB" id="A0A4P6WV50"/>
<feature type="transmembrane region" description="Helical" evidence="6">
    <location>
        <begin position="323"/>
        <end position="342"/>
    </location>
</feature>
<accession>A0A4P6WV50</accession>
<feature type="transmembrane region" description="Helical" evidence="6">
    <location>
        <begin position="375"/>
        <end position="395"/>
    </location>
</feature>
<keyword evidence="3 6" id="KW-0812">Transmembrane</keyword>
<evidence type="ECO:0000313" key="9">
    <source>
        <dbReference type="Proteomes" id="UP000293912"/>
    </source>
</evidence>
<dbReference type="RefSeq" id="WP_133155369.1">
    <property type="nucleotide sequence ID" value="NZ_CP037867.1"/>
</dbReference>
<dbReference type="Proteomes" id="UP000293912">
    <property type="component" value="Chromosome"/>
</dbReference>
<keyword evidence="4 6" id="KW-1133">Transmembrane helix</keyword>
<gene>
    <name evidence="8" type="ORF">HPF_00150</name>
</gene>
<dbReference type="Pfam" id="PF07690">
    <property type="entry name" value="MFS_1"/>
    <property type="match status" value="1"/>
</dbReference>
<evidence type="ECO:0000256" key="3">
    <source>
        <dbReference type="ARBA" id="ARBA00022692"/>
    </source>
</evidence>
<dbReference type="SUPFAM" id="SSF103473">
    <property type="entry name" value="MFS general substrate transporter"/>
    <property type="match status" value="1"/>
</dbReference>
<feature type="transmembrane region" description="Helical" evidence="6">
    <location>
        <begin position="43"/>
        <end position="67"/>
    </location>
</feature>
<feature type="transmembrane region" description="Helical" evidence="6">
    <location>
        <begin position="79"/>
        <end position="99"/>
    </location>
</feature>
<comment type="subcellular location">
    <subcellularLocation>
        <location evidence="1">Cell membrane</location>
        <topology evidence="1">Multi-pass membrane protein</topology>
    </subcellularLocation>
</comment>
<evidence type="ECO:0000313" key="8">
    <source>
        <dbReference type="EMBL" id="QBM26065.1"/>
    </source>
</evidence>
<feature type="transmembrane region" description="Helical" evidence="6">
    <location>
        <begin position="138"/>
        <end position="157"/>
    </location>
</feature>
<organism evidence="8 9">
    <name type="scientific">Hydrogenophaga pseudoflava</name>
    <name type="common">Pseudomonas carboxydoflava</name>
    <dbReference type="NCBI Taxonomy" id="47421"/>
    <lineage>
        <taxon>Bacteria</taxon>
        <taxon>Pseudomonadati</taxon>
        <taxon>Pseudomonadota</taxon>
        <taxon>Betaproteobacteria</taxon>
        <taxon>Burkholderiales</taxon>
        <taxon>Comamonadaceae</taxon>
        <taxon>Hydrogenophaga</taxon>
    </lineage>
</organism>
<evidence type="ECO:0000259" key="7">
    <source>
        <dbReference type="PROSITE" id="PS50850"/>
    </source>
</evidence>
<dbReference type="InterPro" id="IPR050189">
    <property type="entry name" value="MFS_Efflux_Transporters"/>
</dbReference>
<dbReference type="GO" id="GO:0005886">
    <property type="term" value="C:plasma membrane"/>
    <property type="evidence" value="ECO:0007669"/>
    <property type="project" value="UniProtKB-SubCell"/>
</dbReference>
<dbReference type="InterPro" id="IPR036259">
    <property type="entry name" value="MFS_trans_sf"/>
</dbReference>
<dbReference type="Gene3D" id="1.20.1250.20">
    <property type="entry name" value="MFS general substrate transporter like domains"/>
    <property type="match status" value="1"/>
</dbReference>
<reference evidence="8 9" key="1">
    <citation type="submission" date="2019-03" db="EMBL/GenBank/DDBJ databases">
        <authorList>
            <person name="Sebastian G."/>
            <person name="Baumann P."/>
            <person name="Ruckert C."/>
            <person name="Kalinowski J."/>
            <person name="Nebel B."/>
            <person name="Takors R."/>
            <person name="Blombach B."/>
        </authorList>
    </citation>
    <scope>NUCLEOTIDE SEQUENCE [LARGE SCALE GENOMIC DNA]</scope>
    <source>
        <strain evidence="8 9">DSM 1084</strain>
    </source>
</reference>
<name>A0A4P6WV50_HYDPS</name>
<feature type="transmembrane region" description="Helical" evidence="6">
    <location>
        <begin position="12"/>
        <end position="31"/>
    </location>
</feature>
<feature type="transmembrane region" description="Helical" evidence="6">
    <location>
        <begin position="253"/>
        <end position="275"/>
    </location>
</feature>
<dbReference type="InterPro" id="IPR011701">
    <property type="entry name" value="MFS"/>
</dbReference>
<protein>
    <submittedName>
        <fullName evidence="8">Putative sialic acid transporter</fullName>
    </submittedName>
</protein>
<feature type="transmembrane region" description="Helical" evidence="6">
    <location>
        <begin position="296"/>
        <end position="317"/>
    </location>
</feature>
<feature type="domain" description="Major facilitator superfamily (MFS) profile" evidence="7">
    <location>
        <begin position="13"/>
        <end position="398"/>
    </location>
</feature>
<feature type="transmembrane region" description="Helical" evidence="6">
    <location>
        <begin position="105"/>
        <end position="131"/>
    </location>
</feature>